<dbReference type="EMBL" id="CAJHUC010001300">
    <property type="protein sequence ID" value="CAD7700578.1"/>
    <property type="molecule type" value="Genomic_DNA"/>
</dbReference>
<dbReference type="Proteomes" id="UP000708148">
    <property type="component" value="Unassembled WGS sequence"/>
</dbReference>
<accession>A0A8S1J334</accession>
<protein>
    <submittedName>
        <fullName evidence="2">Uncharacterized protein</fullName>
    </submittedName>
</protein>
<comment type="caution">
    <text evidence="2">The sequence shown here is derived from an EMBL/GenBank/DDBJ whole genome shotgun (WGS) entry which is preliminary data.</text>
</comment>
<feature type="compositionally biased region" description="Acidic residues" evidence="1">
    <location>
        <begin position="1"/>
        <end position="27"/>
    </location>
</feature>
<dbReference type="AlphaFoldDB" id="A0A8S1J334"/>
<sequence length="92" mass="9885">MSDVAEDEELEAGNEIEEGAVVEDDAELAGAAPCSDRTTNKPVRTPEGGVWTRAAGIVGGSQIRIRQRIGTVRRNGRNVPVISNWQGQVAWL</sequence>
<name>A0A8S1J334_9CHLO</name>
<gene>
    <name evidence="2" type="ORF">OSTQU699_LOCUS5937</name>
</gene>
<reference evidence="2" key="1">
    <citation type="submission" date="2020-12" db="EMBL/GenBank/DDBJ databases">
        <authorList>
            <person name="Iha C."/>
        </authorList>
    </citation>
    <scope>NUCLEOTIDE SEQUENCE</scope>
</reference>
<feature type="non-terminal residue" evidence="2">
    <location>
        <position position="92"/>
    </location>
</feature>
<keyword evidence="3" id="KW-1185">Reference proteome</keyword>
<proteinExistence type="predicted"/>
<evidence type="ECO:0000313" key="2">
    <source>
        <dbReference type="EMBL" id="CAD7700578.1"/>
    </source>
</evidence>
<organism evidence="2 3">
    <name type="scientific">Ostreobium quekettii</name>
    <dbReference type="NCBI Taxonomy" id="121088"/>
    <lineage>
        <taxon>Eukaryota</taxon>
        <taxon>Viridiplantae</taxon>
        <taxon>Chlorophyta</taxon>
        <taxon>core chlorophytes</taxon>
        <taxon>Ulvophyceae</taxon>
        <taxon>TCBD clade</taxon>
        <taxon>Bryopsidales</taxon>
        <taxon>Ostreobineae</taxon>
        <taxon>Ostreobiaceae</taxon>
        <taxon>Ostreobium</taxon>
    </lineage>
</organism>
<feature type="region of interest" description="Disordered" evidence="1">
    <location>
        <begin position="1"/>
        <end position="48"/>
    </location>
</feature>
<evidence type="ECO:0000256" key="1">
    <source>
        <dbReference type="SAM" id="MobiDB-lite"/>
    </source>
</evidence>
<evidence type="ECO:0000313" key="3">
    <source>
        <dbReference type="Proteomes" id="UP000708148"/>
    </source>
</evidence>